<organism evidence="3 4">
    <name type="scientific">Haloactinospora alba</name>
    <dbReference type="NCBI Taxonomy" id="405555"/>
    <lineage>
        <taxon>Bacteria</taxon>
        <taxon>Bacillati</taxon>
        <taxon>Actinomycetota</taxon>
        <taxon>Actinomycetes</taxon>
        <taxon>Streptosporangiales</taxon>
        <taxon>Nocardiopsidaceae</taxon>
        <taxon>Haloactinospora</taxon>
    </lineage>
</organism>
<name>A0A543NF33_9ACTN</name>
<dbReference type="RefSeq" id="WP_246062004.1">
    <property type="nucleotide sequence ID" value="NZ_VFQC01000001.1"/>
</dbReference>
<dbReference type="AlphaFoldDB" id="A0A543NF33"/>
<feature type="region of interest" description="Disordered" evidence="1">
    <location>
        <begin position="160"/>
        <end position="190"/>
    </location>
</feature>
<evidence type="ECO:0000259" key="2">
    <source>
        <dbReference type="Pfam" id="PF14258"/>
    </source>
</evidence>
<comment type="caution">
    <text evidence="3">The sequence shown here is derived from an EMBL/GenBank/DDBJ whole genome shotgun (WGS) entry which is preliminary data.</text>
</comment>
<accession>A0A543NF33</accession>
<dbReference type="Pfam" id="PF14258">
    <property type="entry name" value="DUF4350"/>
    <property type="match status" value="1"/>
</dbReference>
<feature type="domain" description="DUF4350" evidence="2">
    <location>
        <begin position="63"/>
        <end position="237"/>
    </location>
</feature>
<evidence type="ECO:0000313" key="3">
    <source>
        <dbReference type="EMBL" id="TQN30444.1"/>
    </source>
</evidence>
<proteinExistence type="predicted"/>
<reference evidence="3 4" key="1">
    <citation type="submission" date="2019-06" db="EMBL/GenBank/DDBJ databases">
        <title>Sequencing the genomes of 1000 actinobacteria strains.</title>
        <authorList>
            <person name="Klenk H.-P."/>
        </authorList>
    </citation>
    <scope>NUCLEOTIDE SEQUENCE [LARGE SCALE GENOMIC DNA]</scope>
    <source>
        <strain evidence="3 4">DSM 45015</strain>
    </source>
</reference>
<evidence type="ECO:0000256" key="1">
    <source>
        <dbReference type="SAM" id="MobiDB-lite"/>
    </source>
</evidence>
<dbReference type="InterPro" id="IPR025646">
    <property type="entry name" value="DUF4350"/>
</dbReference>
<feature type="region of interest" description="Disordered" evidence="1">
    <location>
        <begin position="1"/>
        <end position="24"/>
    </location>
</feature>
<feature type="compositionally biased region" description="Polar residues" evidence="1">
    <location>
        <begin position="1"/>
        <end position="20"/>
    </location>
</feature>
<dbReference type="Proteomes" id="UP000317422">
    <property type="component" value="Unassembled WGS sequence"/>
</dbReference>
<sequence length="400" mass="42171">MTTSPAPSPGSETPTATSRSPGELWRRARGPVAFLGVLTLLSVVLSLGGQEYPTGPLEPEGPNAQGSRALVQVLQQRGNDVTVARSVGDAREAAHADSVLVVAGSQRLPDRHLERLSEASGDLLLPRPATTALEELAPEVERAGVTDVTSLDPGCEAPAAEAAGRADTGGTLYTPAEDTTGATGCYPDPGEDADDGYGLLRVDRENGGTTTLLGNPAPLTNERLARGGNAALALNLIGDRDTVWLLPDVPEDGEDAGLWQMLPVSLRMALIPLAVTLLALALWRGRRLGPLVSERLPVVVRAAETTEGRARLYASRHARDRAAAALRTGFLERVLPTLGLGPDATPETVLEALATRTGEDPQRVRALVYAPDEGTDTFTVDDRALVRLADQLDALARRVR</sequence>
<feature type="compositionally biased region" description="Low complexity" evidence="1">
    <location>
        <begin position="160"/>
        <end position="171"/>
    </location>
</feature>
<dbReference type="EMBL" id="VFQC01000001">
    <property type="protein sequence ID" value="TQN30444.1"/>
    <property type="molecule type" value="Genomic_DNA"/>
</dbReference>
<protein>
    <recommendedName>
        <fullName evidence="2">DUF4350 domain-containing protein</fullName>
    </recommendedName>
</protein>
<keyword evidence="4" id="KW-1185">Reference proteome</keyword>
<evidence type="ECO:0000313" key="4">
    <source>
        <dbReference type="Proteomes" id="UP000317422"/>
    </source>
</evidence>
<gene>
    <name evidence="3" type="ORF">FHX37_0322</name>
</gene>